<evidence type="ECO:0000313" key="3">
    <source>
        <dbReference type="EMBL" id="RDX55996.1"/>
    </source>
</evidence>
<feature type="compositionally biased region" description="Pro residues" evidence="1">
    <location>
        <begin position="201"/>
        <end position="217"/>
    </location>
</feature>
<dbReference type="Gene3D" id="3.30.1490.40">
    <property type="match status" value="1"/>
</dbReference>
<dbReference type="OrthoDB" id="6415790at2759"/>
<feature type="region of interest" description="Disordered" evidence="1">
    <location>
        <begin position="521"/>
        <end position="793"/>
    </location>
</feature>
<feature type="region of interest" description="Disordered" evidence="1">
    <location>
        <begin position="365"/>
        <end position="459"/>
    </location>
</feature>
<evidence type="ECO:0000313" key="4">
    <source>
        <dbReference type="Proteomes" id="UP000256964"/>
    </source>
</evidence>
<feature type="region of interest" description="Disordered" evidence="1">
    <location>
        <begin position="941"/>
        <end position="968"/>
    </location>
</feature>
<dbReference type="STRING" id="139420.A0A371DTW8"/>
<organism evidence="3 4">
    <name type="scientific">Lentinus brumalis</name>
    <dbReference type="NCBI Taxonomy" id="2498619"/>
    <lineage>
        <taxon>Eukaryota</taxon>
        <taxon>Fungi</taxon>
        <taxon>Dikarya</taxon>
        <taxon>Basidiomycota</taxon>
        <taxon>Agaricomycotina</taxon>
        <taxon>Agaricomycetes</taxon>
        <taxon>Polyporales</taxon>
        <taxon>Polyporaceae</taxon>
        <taxon>Lentinus</taxon>
    </lineage>
</organism>
<feature type="compositionally biased region" description="Low complexity" evidence="1">
    <location>
        <begin position="700"/>
        <end position="716"/>
    </location>
</feature>
<feature type="compositionally biased region" description="Acidic residues" evidence="1">
    <location>
        <begin position="599"/>
        <end position="612"/>
    </location>
</feature>
<sequence>MTAYPAGLSTDSLELNLAASGSPPPTQEDHWSDTHDTIETDYERDVIEEVDENVEDLTVQGPKVNSDKTSTHEIDSPSPTHLNSTHAQEHASDADATSVHSMPLVQVTEPTSPTVPATPRSVHSHHSAATAPVNTSLAPPSQSGHERRRRNRTTLDARASNRFSGFLSSLIHRRDPPPNPPPEPNPPSTSSLNQSSRTSSPIPPRPSTPPPSLPPPTLDDLGLTLSSLTGHLSPAHFTNPPTSGAFLAPHYLLLCHQQGLDVLPLISPPAPQPYALVRRAPFKSVVVMEHRGVLVAIAGRRDGVRVYALEEIRRMVEWRMDVEMRRERERARREETKRPLTAIALIHHEDSAKRGSSEKQPAIVHTVASDKKPAPPRRGSVSVGQPRPPVVRAPKPKTPSLRSAPSEPSGPPPAYSSPQQERERDQERERERERQREREQAASRPRARSRATSVSEVLAGTISRRHTMTNVNGETEALEDAKGDWASSDDEAINVVAAPSGSQMLDERTSAMAAASAAATTAGTSRLEMGRSATAPSLSSRPNRRSRPANLDLSLSRSNTSNMVPVPPPSPTPTLLTLRQALSVNGISRDEEGAMSPDMDGDADGEEEEDGEPNPSSPTTPTRERISLAEALFESRLPELPPVGTRRDQEPIIINPNAADDVPASPRTSESHSTFTRVSTGDQSNRRRRRWSVLGGVFTSSGQSQSSIPSLSELSQTQPPAASNPPEMRERRPTVLTRAHSGRMSASASNATVTPATSQRRPSTSPGPSTAPASQTSVDTPPPPLPPSASSTHSRFLPRLLHNALGRRSDDVAPLPRTAGAGSEKASSMLPPPHAPAPKLEYVKLPGTKGAVTVKAVETAKKSFLAILCGDNGEKVELFAGTYRTALGLSRTFILPDSPRSLELQLQGDDLVEVFLVFSQNVFGLEPATVRVREVRIGRAERRAARRRARENQSGQSPDADTDTGAANAEEEVSVNVTIGVAATPPAMDEPQPTSSSGIASPPSESTTQLSIETSTAIANSTDELVSLATAQMSPYTTFQQLSFSPNFPLATVADEYIIPPTYRSFLEYRNQYEPEVEGTPNTDLSQVQFSPPGLPVPMQGPPSKWLYRDPKGVVHGPWKASLMQAWYRDGLLPPDLPVRREEDPDYILLKDLRLQCLDPTHPFRSSPPPPVAPMPIPDASKPLLPPQSLLAQPKHFGPPALFYSSRGGHSTTIVDSRGRSVLKGRFMWSTDDPADESRSLSRLGDVKRLEAFDVKDRAVLVAMRQGGLEAVDFGDALLKPADHSRTILPHFHPSISVTNRRGPFVWKIGTPLDPSRAPQGPMGPLPMPTTRPLAPRKKQSTGPSKSPGRSEFMASGDGDGEQNEEVIFLGRKDDEMYICEKSSTTFRVLKLSPTPTLS</sequence>
<evidence type="ECO:0000259" key="2">
    <source>
        <dbReference type="PROSITE" id="PS50829"/>
    </source>
</evidence>
<reference evidence="3 4" key="1">
    <citation type="journal article" date="2018" name="Biotechnol. Biofuels">
        <title>Integrative visual omics of the white-rot fungus Polyporus brumalis exposes the biotechnological potential of its oxidative enzymes for delignifying raw plant biomass.</title>
        <authorList>
            <person name="Miyauchi S."/>
            <person name="Rancon A."/>
            <person name="Drula E."/>
            <person name="Hage H."/>
            <person name="Chaduli D."/>
            <person name="Favel A."/>
            <person name="Grisel S."/>
            <person name="Henrissat B."/>
            <person name="Herpoel-Gimbert I."/>
            <person name="Ruiz-Duenas F.J."/>
            <person name="Chevret D."/>
            <person name="Hainaut M."/>
            <person name="Lin J."/>
            <person name="Wang M."/>
            <person name="Pangilinan J."/>
            <person name="Lipzen A."/>
            <person name="Lesage-Meessen L."/>
            <person name="Navarro D."/>
            <person name="Riley R."/>
            <person name="Grigoriev I.V."/>
            <person name="Zhou S."/>
            <person name="Raouche S."/>
            <person name="Rosso M.N."/>
        </authorList>
    </citation>
    <scope>NUCLEOTIDE SEQUENCE [LARGE SCALE GENOMIC DNA]</scope>
    <source>
        <strain evidence="3 4">BRFM 1820</strain>
    </source>
</reference>
<dbReference type="Pfam" id="PF02213">
    <property type="entry name" value="GYF"/>
    <property type="match status" value="1"/>
</dbReference>
<feature type="region of interest" description="Disordered" evidence="1">
    <location>
        <begin position="341"/>
        <end position="360"/>
    </location>
</feature>
<name>A0A371DTW8_9APHY</name>
<feature type="compositionally biased region" description="Low complexity" evidence="1">
    <location>
        <begin position="993"/>
        <end position="1006"/>
    </location>
</feature>
<feature type="compositionally biased region" description="Polar residues" evidence="1">
    <location>
        <begin position="77"/>
        <end position="86"/>
    </location>
</feature>
<feature type="compositionally biased region" description="Basic and acidic residues" evidence="1">
    <location>
        <begin position="65"/>
        <end position="75"/>
    </location>
</feature>
<keyword evidence="4" id="KW-1185">Reference proteome</keyword>
<feature type="compositionally biased region" description="Basic and acidic residues" evidence="1">
    <location>
        <begin position="346"/>
        <end position="357"/>
    </location>
</feature>
<feature type="compositionally biased region" description="Basic and acidic residues" evidence="1">
    <location>
        <begin position="420"/>
        <end position="441"/>
    </location>
</feature>
<feature type="compositionally biased region" description="Pro residues" evidence="1">
    <location>
        <begin position="177"/>
        <end position="187"/>
    </location>
</feature>
<dbReference type="InterPro" id="IPR003169">
    <property type="entry name" value="GYF"/>
</dbReference>
<dbReference type="InterPro" id="IPR035445">
    <property type="entry name" value="GYF-like_dom_sf"/>
</dbReference>
<feature type="compositionally biased region" description="Polar residues" evidence="1">
    <location>
        <begin position="132"/>
        <end position="143"/>
    </location>
</feature>
<feature type="region of interest" description="Disordered" evidence="1">
    <location>
        <begin position="984"/>
        <end position="1011"/>
    </location>
</feature>
<dbReference type="SUPFAM" id="SSF55277">
    <property type="entry name" value="GYF domain"/>
    <property type="match status" value="1"/>
</dbReference>
<feature type="domain" description="GYF" evidence="2">
    <location>
        <begin position="1103"/>
        <end position="1159"/>
    </location>
</feature>
<accession>A0A371DTW8</accession>
<feature type="compositionally biased region" description="Low complexity" evidence="1">
    <location>
        <begin position="188"/>
        <end position="200"/>
    </location>
</feature>
<feature type="region of interest" description="Disordered" evidence="1">
    <location>
        <begin position="51"/>
        <end position="225"/>
    </location>
</feature>
<dbReference type="EMBL" id="KZ857381">
    <property type="protein sequence ID" value="RDX55996.1"/>
    <property type="molecule type" value="Genomic_DNA"/>
</dbReference>
<proteinExistence type="predicted"/>
<feature type="region of interest" description="Disordered" evidence="1">
    <location>
        <begin position="807"/>
        <end position="835"/>
    </location>
</feature>
<feature type="compositionally biased region" description="Polar residues" evidence="1">
    <location>
        <begin position="553"/>
        <end position="563"/>
    </location>
</feature>
<dbReference type="PANTHER" id="PTHR48125">
    <property type="entry name" value="LP07818P1"/>
    <property type="match status" value="1"/>
</dbReference>
<feature type="region of interest" description="Disordered" evidence="1">
    <location>
        <begin position="1310"/>
        <end position="1368"/>
    </location>
</feature>
<evidence type="ECO:0000256" key="1">
    <source>
        <dbReference type="SAM" id="MobiDB-lite"/>
    </source>
</evidence>
<protein>
    <recommendedName>
        <fullName evidence="2">GYF domain-containing protein</fullName>
    </recommendedName>
</protein>
<dbReference type="Proteomes" id="UP000256964">
    <property type="component" value="Unassembled WGS sequence"/>
</dbReference>
<dbReference type="PANTHER" id="PTHR48125:SF10">
    <property type="entry name" value="OS12G0136300 PROTEIN"/>
    <property type="match status" value="1"/>
</dbReference>
<feature type="compositionally biased region" description="Low complexity" evidence="1">
    <location>
        <begin position="757"/>
        <end position="779"/>
    </location>
</feature>
<feature type="compositionally biased region" description="Polar residues" evidence="1">
    <location>
        <begin position="666"/>
        <end position="683"/>
    </location>
</feature>
<dbReference type="PROSITE" id="PS50829">
    <property type="entry name" value="GYF"/>
    <property type="match status" value="1"/>
</dbReference>
<dbReference type="SMART" id="SM00444">
    <property type="entry name" value="GYF"/>
    <property type="match status" value="1"/>
</dbReference>
<gene>
    <name evidence="3" type="ORF">OH76DRAFT_1468465</name>
</gene>
<feature type="compositionally biased region" description="Polar residues" evidence="1">
    <location>
        <begin position="744"/>
        <end position="756"/>
    </location>
</feature>
<feature type="region of interest" description="Disordered" evidence="1">
    <location>
        <begin position="1"/>
        <end position="35"/>
    </location>
</feature>